<name>A0AAD7YUS5_MYTSE</name>
<feature type="compositionally biased region" description="Basic and acidic residues" evidence="1">
    <location>
        <begin position="130"/>
        <end position="142"/>
    </location>
</feature>
<protein>
    <recommendedName>
        <fullName evidence="2">MADF domain-containing protein</fullName>
    </recommendedName>
</protein>
<dbReference type="AlphaFoldDB" id="A0AAD7YUS5"/>
<dbReference type="Proteomes" id="UP001231518">
    <property type="component" value="Chromosome 19"/>
</dbReference>
<evidence type="ECO:0000256" key="1">
    <source>
        <dbReference type="SAM" id="MobiDB-lite"/>
    </source>
</evidence>
<feature type="region of interest" description="Disordered" evidence="1">
    <location>
        <begin position="249"/>
        <end position="290"/>
    </location>
</feature>
<proteinExistence type="predicted"/>
<dbReference type="PANTHER" id="PTHR21505:SF8">
    <property type="entry name" value="DPT-YFP REPRESSOR BY OVEREXPRESSION, ISOFORM D-RELATED"/>
    <property type="match status" value="1"/>
</dbReference>
<sequence length="312" mass="35507">MCWLFLRTFFAKKKDLTMVKKLSEDETVKFVTIYRENLCLWDITSEHYKNKAMRQTALQNLCIGMEIEGFTPEDVKNKIKSIRSTYYLELDKIKKSSTSGASGNVYQPKVKWFAEFNSFIKNVMVKRKTQENTDDAQNKENTDNTQPSAQCGNPIHTNPEPSLSEPRKKRSKISQLSTIVSSMKDMQYDLSKSETVEDEFDIFGKHIAKQLRTLSTEQAILGQEEIQSVITKCRLHDLRYGNMTVNSANTHASDNSSRPNNNYASRPSTSSSTYVPLNSPASVDTQTTEDSLNIVSDDPEYINIIMNAFNNA</sequence>
<evidence type="ECO:0000313" key="4">
    <source>
        <dbReference type="Proteomes" id="UP001231518"/>
    </source>
</evidence>
<feature type="compositionally biased region" description="Polar residues" evidence="1">
    <location>
        <begin position="143"/>
        <end position="161"/>
    </location>
</feature>
<dbReference type="PROSITE" id="PS51029">
    <property type="entry name" value="MADF"/>
    <property type="match status" value="1"/>
</dbReference>
<dbReference type="EMBL" id="JARGEI010000007">
    <property type="protein sequence ID" value="KAJ8728770.1"/>
    <property type="molecule type" value="Genomic_DNA"/>
</dbReference>
<feature type="region of interest" description="Disordered" evidence="1">
    <location>
        <begin position="130"/>
        <end position="173"/>
    </location>
</feature>
<dbReference type="PANTHER" id="PTHR21505">
    <property type="entry name" value="MADF DOMAIN-CONTAINING PROTEIN-RELATED"/>
    <property type="match status" value="1"/>
</dbReference>
<dbReference type="InterPro" id="IPR006578">
    <property type="entry name" value="MADF-dom"/>
</dbReference>
<gene>
    <name evidence="3" type="ORF">PYW07_006466</name>
</gene>
<dbReference type="SMART" id="SM00595">
    <property type="entry name" value="MADF"/>
    <property type="match status" value="1"/>
</dbReference>
<keyword evidence="4" id="KW-1185">Reference proteome</keyword>
<reference evidence="3" key="1">
    <citation type="submission" date="2023-03" db="EMBL/GenBank/DDBJ databases">
        <title>Chromosome-level genomes of two armyworms, Mythimna separata and Mythimna loreyi, provide insights into the biosynthesis and reception of sex pheromones.</title>
        <authorList>
            <person name="Zhao H."/>
        </authorList>
    </citation>
    <scope>NUCLEOTIDE SEQUENCE</scope>
    <source>
        <strain evidence="3">BeijingLab</strain>
        <tissue evidence="3">Pupa</tissue>
    </source>
</reference>
<dbReference type="Pfam" id="PF10545">
    <property type="entry name" value="MADF_DNA_bdg"/>
    <property type="match status" value="1"/>
</dbReference>
<organism evidence="3 4">
    <name type="scientific">Mythimna separata</name>
    <name type="common">Oriental armyworm</name>
    <name type="synonym">Pseudaletia separata</name>
    <dbReference type="NCBI Taxonomy" id="271217"/>
    <lineage>
        <taxon>Eukaryota</taxon>
        <taxon>Metazoa</taxon>
        <taxon>Ecdysozoa</taxon>
        <taxon>Arthropoda</taxon>
        <taxon>Hexapoda</taxon>
        <taxon>Insecta</taxon>
        <taxon>Pterygota</taxon>
        <taxon>Neoptera</taxon>
        <taxon>Endopterygota</taxon>
        <taxon>Lepidoptera</taxon>
        <taxon>Glossata</taxon>
        <taxon>Ditrysia</taxon>
        <taxon>Noctuoidea</taxon>
        <taxon>Noctuidae</taxon>
        <taxon>Noctuinae</taxon>
        <taxon>Hadenini</taxon>
        <taxon>Mythimna</taxon>
    </lineage>
</organism>
<evidence type="ECO:0000259" key="2">
    <source>
        <dbReference type="PROSITE" id="PS51029"/>
    </source>
</evidence>
<feature type="domain" description="MADF" evidence="2">
    <location>
        <begin position="29"/>
        <end position="125"/>
    </location>
</feature>
<accession>A0AAD7YUS5</accession>
<comment type="caution">
    <text evidence="3">The sequence shown here is derived from an EMBL/GenBank/DDBJ whole genome shotgun (WGS) entry which is preliminary data.</text>
</comment>
<evidence type="ECO:0000313" key="3">
    <source>
        <dbReference type="EMBL" id="KAJ8728770.1"/>
    </source>
</evidence>